<feature type="active site" description="Nucleophile" evidence="4">
    <location>
        <position position="32"/>
    </location>
</feature>
<dbReference type="PROSITE" id="PS00194">
    <property type="entry name" value="THIOREDOXIN_1"/>
    <property type="match status" value="1"/>
</dbReference>
<evidence type="ECO:0000259" key="6">
    <source>
        <dbReference type="PROSITE" id="PS51352"/>
    </source>
</evidence>
<evidence type="ECO:0000313" key="7">
    <source>
        <dbReference type="Ensembl" id="ENSLACP00000022453.1"/>
    </source>
</evidence>
<dbReference type="InterPro" id="IPR005746">
    <property type="entry name" value="Thioredoxin"/>
</dbReference>
<evidence type="ECO:0000256" key="3">
    <source>
        <dbReference type="ARBA" id="ARBA00023284"/>
    </source>
</evidence>
<accession>M3XI97</accession>
<dbReference type="AlphaFoldDB" id="M3XI97"/>
<dbReference type="HOGENOM" id="CLU_090389_14_6_1"/>
<dbReference type="PROSITE" id="PS51352">
    <property type="entry name" value="THIOREDOXIN_2"/>
    <property type="match status" value="1"/>
</dbReference>
<dbReference type="EMBL" id="AFYH01073544">
    <property type="status" value="NOT_ANNOTATED_CDS"/>
    <property type="molecule type" value="Genomic_DNA"/>
</dbReference>
<dbReference type="STRING" id="7897.ENSLACP00000022453"/>
<dbReference type="Pfam" id="PF00085">
    <property type="entry name" value="Thioredoxin"/>
    <property type="match status" value="1"/>
</dbReference>
<dbReference type="PRINTS" id="PR00421">
    <property type="entry name" value="THIOREDOXIN"/>
</dbReference>
<dbReference type="eggNOG" id="KOG0907">
    <property type="taxonomic scope" value="Eukaryota"/>
</dbReference>
<evidence type="ECO:0000256" key="2">
    <source>
        <dbReference type="ARBA" id="ARBA00023157"/>
    </source>
</evidence>
<feature type="site" description="Contributes to redox potential value" evidence="4">
    <location>
        <position position="34"/>
    </location>
</feature>
<feature type="disulfide bond" description="Redox-active" evidence="5">
    <location>
        <begin position="32"/>
        <end position="35"/>
    </location>
</feature>
<sequence length="93" mass="10710">MVTVVRSKEQYNSVMKGAGTKLVVIDFYAEWCGPCKKIQPQYEELSKVHKDVLFLSVDVDEAQDLVQECEIKAMPTFIFMKGGERVRYNLVFL</sequence>
<organism evidence="7 8">
    <name type="scientific">Latimeria chalumnae</name>
    <name type="common">Coelacanth</name>
    <dbReference type="NCBI Taxonomy" id="7897"/>
    <lineage>
        <taxon>Eukaryota</taxon>
        <taxon>Metazoa</taxon>
        <taxon>Chordata</taxon>
        <taxon>Craniata</taxon>
        <taxon>Vertebrata</taxon>
        <taxon>Euteleostomi</taxon>
        <taxon>Coelacanthiformes</taxon>
        <taxon>Coelacanthidae</taxon>
        <taxon>Latimeria</taxon>
    </lineage>
</organism>
<dbReference type="InterPro" id="IPR013766">
    <property type="entry name" value="Thioredoxin_domain"/>
</dbReference>
<dbReference type="PANTHER" id="PTHR46115">
    <property type="entry name" value="THIOREDOXIN-LIKE PROTEIN 1"/>
    <property type="match status" value="1"/>
</dbReference>
<dbReference type="OMA" id="CYADWCS"/>
<keyword evidence="3 5" id="KW-0676">Redox-active center</keyword>
<feature type="site" description="Deprotonates C-terminal active site Cys" evidence="4">
    <location>
        <position position="26"/>
    </location>
</feature>
<feature type="domain" description="Thioredoxin" evidence="6">
    <location>
        <begin position="1"/>
        <end position="93"/>
    </location>
</feature>
<dbReference type="GO" id="GO:0015035">
    <property type="term" value="F:protein-disulfide reductase activity"/>
    <property type="evidence" value="ECO:0007669"/>
    <property type="project" value="InterPro"/>
</dbReference>
<reference evidence="8" key="1">
    <citation type="submission" date="2011-08" db="EMBL/GenBank/DDBJ databases">
        <title>The draft genome of Latimeria chalumnae.</title>
        <authorList>
            <person name="Di Palma F."/>
            <person name="Alfoldi J."/>
            <person name="Johnson J."/>
            <person name="Berlin A."/>
            <person name="Gnerre S."/>
            <person name="Jaffe D."/>
            <person name="MacCallum I."/>
            <person name="Young S."/>
            <person name="Walker B.J."/>
            <person name="Lander E."/>
            <person name="Lindblad-Toh K."/>
        </authorList>
    </citation>
    <scope>NUCLEOTIDE SEQUENCE [LARGE SCALE GENOMIC DNA]</scope>
    <source>
        <strain evidence="8">Wild caught</strain>
    </source>
</reference>
<dbReference type="InParanoid" id="M3XI97"/>
<proteinExistence type="predicted"/>
<evidence type="ECO:0000256" key="5">
    <source>
        <dbReference type="PIRSR" id="PIRSR000077-4"/>
    </source>
</evidence>
<dbReference type="PIRSF" id="PIRSF000077">
    <property type="entry name" value="Thioredoxin"/>
    <property type="match status" value="1"/>
</dbReference>
<name>M3XI97_LATCH</name>
<dbReference type="GeneTree" id="ENSGT00940000163988"/>
<feature type="active site" description="Nucleophile" evidence="4">
    <location>
        <position position="35"/>
    </location>
</feature>
<dbReference type="Ensembl" id="ENSLACT00000026379.1">
    <property type="protein sequence ID" value="ENSLACP00000022453.1"/>
    <property type="gene ID" value="ENSLACG00000022569.1"/>
</dbReference>
<evidence type="ECO:0000256" key="4">
    <source>
        <dbReference type="PIRSR" id="PIRSR000077-1"/>
    </source>
</evidence>
<dbReference type="Gene3D" id="3.40.30.10">
    <property type="entry name" value="Glutaredoxin"/>
    <property type="match status" value="1"/>
</dbReference>
<keyword evidence="8" id="KW-1185">Reference proteome</keyword>
<dbReference type="InterPro" id="IPR017937">
    <property type="entry name" value="Thioredoxin_CS"/>
</dbReference>
<reference evidence="7" key="3">
    <citation type="submission" date="2025-09" db="UniProtKB">
        <authorList>
            <consortium name="Ensembl"/>
        </authorList>
    </citation>
    <scope>IDENTIFICATION</scope>
</reference>
<keyword evidence="2 5" id="KW-1015">Disulfide bond</keyword>
<evidence type="ECO:0000313" key="8">
    <source>
        <dbReference type="Proteomes" id="UP000008672"/>
    </source>
</evidence>
<evidence type="ECO:0000256" key="1">
    <source>
        <dbReference type="ARBA" id="ARBA00022799"/>
    </source>
</evidence>
<feature type="site" description="Contributes to redox potential value" evidence="4">
    <location>
        <position position="33"/>
    </location>
</feature>
<dbReference type="SUPFAM" id="SSF52833">
    <property type="entry name" value="Thioredoxin-like"/>
    <property type="match status" value="1"/>
</dbReference>
<dbReference type="Proteomes" id="UP000008672">
    <property type="component" value="Unassembled WGS sequence"/>
</dbReference>
<dbReference type="CDD" id="cd02947">
    <property type="entry name" value="TRX_family"/>
    <property type="match status" value="1"/>
</dbReference>
<keyword evidence="1" id="KW-0702">S-nitrosylation</keyword>
<protein>
    <recommendedName>
        <fullName evidence="6">Thioredoxin domain-containing protein</fullName>
    </recommendedName>
</protein>
<reference evidence="7" key="2">
    <citation type="submission" date="2025-08" db="UniProtKB">
        <authorList>
            <consortium name="Ensembl"/>
        </authorList>
    </citation>
    <scope>IDENTIFICATION</scope>
</reference>
<dbReference type="InterPro" id="IPR036249">
    <property type="entry name" value="Thioredoxin-like_sf"/>
</dbReference>